<name>A0ABD5Y1M3_9EURY</name>
<sequence length="78" mass="8821">MAEYSEEQVGKRVVSQEGEEIGEVTAIDDGSMVVRVTVGNNNDVVDHMGWDTRTNQETHTLNDRYVSNIRENAVRLRV</sequence>
<dbReference type="RefSeq" id="WP_274322245.1">
    <property type="nucleotide sequence ID" value="NZ_CP118158.1"/>
</dbReference>
<proteinExistence type="predicted"/>
<evidence type="ECO:0008006" key="3">
    <source>
        <dbReference type="Google" id="ProtNLM"/>
    </source>
</evidence>
<comment type="caution">
    <text evidence="1">The sequence shown here is derived from an EMBL/GenBank/DDBJ whole genome shotgun (WGS) entry which is preliminary data.</text>
</comment>
<dbReference type="AlphaFoldDB" id="A0ABD5Y1M3"/>
<evidence type="ECO:0000313" key="2">
    <source>
        <dbReference type="Proteomes" id="UP001596432"/>
    </source>
</evidence>
<gene>
    <name evidence="1" type="ORF">ACFQMA_15135</name>
</gene>
<dbReference type="EMBL" id="JBHTAS010000001">
    <property type="protein sequence ID" value="MFC7141157.1"/>
    <property type="molecule type" value="Genomic_DNA"/>
</dbReference>
<dbReference type="GeneID" id="78821466"/>
<dbReference type="Proteomes" id="UP001596432">
    <property type="component" value="Unassembled WGS sequence"/>
</dbReference>
<organism evidence="1 2">
    <name type="scientific">Halosimplex aquaticum</name>
    <dbReference type="NCBI Taxonomy" id="3026162"/>
    <lineage>
        <taxon>Archaea</taxon>
        <taxon>Methanobacteriati</taxon>
        <taxon>Methanobacteriota</taxon>
        <taxon>Stenosarchaea group</taxon>
        <taxon>Halobacteria</taxon>
        <taxon>Halobacteriales</taxon>
        <taxon>Haloarculaceae</taxon>
        <taxon>Halosimplex</taxon>
    </lineage>
</organism>
<protein>
    <recommendedName>
        <fullName evidence="3">DUF2171 domain-containing protein</fullName>
    </recommendedName>
</protein>
<accession>A0ABD5Y1M3</accession>
<keyword evidence="2" id="KW-1185">Reference proteome</keyword>
<reference evidence="1 2" key="1">
    <citation type="journal article" date="2019" name="Int. J. Syst. Evol. Microbiol.">
        <title>The Global Catalogue of Microorganisms (GCM) 10K type strain sequencing project: providing services to taxonomists for standard genome sequencing and annotation.</title>
        <authorList>
            <consortium name="The Broad Institute Genomics Platform"/>
            <consortium name="The Broad Institute Genome Sequencing Center for Infectious Disease"/>
            <person name="Wu L."/>
            <person name="Ma J."/>
        </authorList>
    </citation>
    <scope>NUCLEOTIDE SEQUENCE [LARGE SCALE GENOMIC DNA]</scope>
    <source>
        <strain evidence="1 2">XZYJT29</strain>
    </source>
</reference>
<evidence type="ECO:0000313" key="1">
    <source>
        <dbReference type="EMBL" id="MFC7141157.1"/>
    </source>
</evidence>